<evidence type="ECO:0000256" key="1">
    <source>
        <dbReference type="SAM" id="Phobius"/>
    </source>
</evidence>
<feature type="transmembrane region" description="Helical" evidence="1">
    <location>
        <begin position="55"/>
        <end position="78"/>
    </location>
</feature>
<feature type="transmembrane region" description="Helical" evidence="1">
    <location>
        <begin position="226"/>
        <end position="247"/>
    </location>
</feature>
<feature type="transmembrane region" description="Helical" evidence="1">
    <location>
        <begin position="318"/>
        <end position="340"/>
    </location>
</feature>
<dbReference type="Pfam" id="PF12679">
    <property type="entry name" value="ABC2_membrane_2"/>
    <property type="match status" value="1"/>
</dbReference>
<reference evidence="2" key="2">
    <citation type="journal article" date="2021" name="PeerJ">
        <title>Extensive microbial diversity within the chicken gut microbiome revealed by metagenomics and culture.</title>
        <authorList>
            <person name="Gilroy R."/>
            <person name="Ravi A."/>
            <person name="Getino M."/>
            <person name="Pursley I."/>
            <person name="Horton D.L."/>
            <person name="Alikhan N.F."/>
            <person name="Baker D."/>
            <person name="Gharbi K."/>
            <person name="Hall N."/>
            <person name="Watson M."/>
            <person name="Adriaenssens E.M."/>
            <person name="Foster-Nyarko E."/>
            <person name="Jarju S."/>
            <person name="Secka A."/>
            <person name="Antonio M."/>
            <person name="Oren A."/>
            <person name="Chaudhuri R.R."/>
            <person name="La Ragione R."/>
            <person name="Hildebrand F."/>
            <person name="Pallen M.J."/>
        </authorList>
    </citation>
    <scope>NUCLEOTIDE SEQUENCE</scope>
    <source>
        <strain evidence="2">CHK180-2868</strain>
    </source>
</reference>
<proteinExistence type="predicted"/>
<evidence type="ECO:0000313" key="2">
    <source>
        <dbReference type="EMBL" id="HIR04490.1"/>
    </source>
</evidence>
<accession>A0A9D1A2T1</accession>
<gene>
    <name evidence="2" type="ORF">IAB28_00750</name>
</gene>
<dbReference type="GO" id="GO:0140359">
    <property type="term" value="F:ABC-type transporter activity"/>
    <property type="evidence" value="ECO:0007669"/>
    <property type="project" value="InterPro"/>
</dbReference>
<keyword evidence="1" id="KW-0472">Membrane</keyword>
<feature type="transmembrane region" description="Helical" evidence="1">
    <location>
        <begin position="190"/>
        <end position="214"/>
    </location>
</feature>
<protein>
    <submittedName>
        <fullName evidence="2">ABC transporter permease</fullName>
    </submittedName>
</protein>
<dbReference type="AlphaFoldDB" id="A0A9D1A2T1"/>
<sequence>MKFTADILKKPMVRPEKTEEKERLQRSETERTISLNGLLAIYRKEMADHIHSRRFLIVLCLILITSFASIYGSVSTLIEDSVSGVQADYLFLQLFTLSSGSIPSFMSFIALLGPFVGITMGFDAINSEMTEGTMNHLVSQPVYRDSVINGKFLAAATMIFLMVFSMGLLIGAVGLLVIGIPPSPEEVGRIFFFLFFTGVYICFWLALSILFSVLCRHTATSAMLSIACWIFFALFMSMVVSVLVSVISPAEEIFTWGQLLDAYNLELGLNRLSPYYLYSEAVSTIMSPTVRTTNAILPQQLSGAITGYLSLGQSLLLVWPHLVALLAVTAAIFAISYIVFMRREIRSR</sequence>
<dbReference type="Proteomes" id="UP000824250">
    <property type="component" value="Unassembled WGS sequence"/>
</dbReference>
<reference evidence="2" key="1">
    <citation type="submission" date="2020-10" db="EMBL/GenBank/DDBJ databases">
        <authorList>
            <person name="Gilroy R."/>
        </authorList>
    </citation>
    <scope>NUCLEOTIDE SEQUENCE</scope>
    <source>
        <strain evidence="2">CHK180-2868</strain>
    </source>
</reference>
<organism evidence="2 3">
    <name type="scientific">Candidatus Copromonas faecavium</name>
    <name type="common">nom. illeg.</name>
    <dbReference type="NCBI Taxonomy" id="2840740"/>
    <lineage>
        <taxon>Bacteria</taxon>
        <taxon>Bacillati</taxon>
        <taxon>Bacillota</taxon>
        <taxon>Clostridia</taxon>
        <taxon>Lachnospirales</taxon>
        <taxon>Lachnospiraceae</taxon>
        <taxon>Candidatus Copromonas (nom. illeg.)</taxon>
    </lineage>
</organism>
<comment type="caution">
    <text evidence="2">The sequence shown here is derived from an EMBL/GenBank/DDBJ whole genome shotgun (WGS) entry which is preliminary data.</text>
</comment>
<dbReference type="EMBL" id="DVGC01000001">
    <property type="protein sequence ID" value="HIR04490.1"/>
    <property type="molecule type" value="Genomic_DNA"/>
</dbReference>
<feature type="transmembrane region" description="Helical" evidence="1">
    <location>
        <begin position="90"/>
        <end position="112"/>
    </location>
</feature>
<name>A0A9D1A2T1_9FIRM</name>
<dbReference type="PANTHER" id="PTHR43471:SF14">
    <property type="entry name" value="ABC-2 TYPE TRANSPORT SYSTEM PERMEASE PROTEIN"/>
    <property type="match status" value="1"/>
</dbReference>
<dbReference type="PANTHER" id="PTHR43471">
    <property type="entry name" value="ABC TRANSPORTER PERMEASE"/>
    <property type="match status" value="1"/>
</dbReference>
<keyword evidence="1" id="KW-0812">Transmembrane</keyword>
<feature type="transmembrane region" description="Helical" evidence="1">
    <location>
        <begin position="152"/>
        <end position="178"/>
    </location>
</feature>
<keyword evidence="1" id="KW-1133">Transmembrane helix</keyword>
<dbReference type="GO" id="GO:0005886">
    <property type="term" value="C:plasma membrane"/>
    <property type="evidence" value="ECO:0007669"/>
    <property type="project" value="UniProtKB-SubCell"/>
</dbReference>
<evidence type="ECO:0000313" key="3">
    <source>
        <dbReference type="Proteomes" id="UP000824250"/>
    </source>
</evidence>